<reference evidence="1 2" key="1">
    <citation type="submission" date="2014-11" db="EMBL/GenBank/DDBJ databases">
        <authorList>
            <person name="Park G.-S."/>
            <person name="Hong S.-J."/>
            <person name="Jung B.K."/>
            <person name="Khan A.R."/>
            <person name="Kwak Y."/>
            <person name="Shin J.-H."/>
        </authorList>
    </citation>
    <scope>NUCLEOTIDE SEQUENCE [LARGE SCALE GENOMIC DNA]</scope>
    <source>
        <strain evidence="1 2">DSM 27622</strain>
    </source>
</reference>
<protein>
    <submittedName>
        <fullName evidence="1">Uncharacterized protein</fullName>
    </submittedName>
</protein>
<accession>A0A0G3LYZ1</accession>
<organism evidence="1 2">
    <name type="scientific">Chryseobacterium gallinarum</name>
    <dbReference type="NCBI Taxonomy" id="1324352"/>
    <lineage>
        <taxon>Bacteria</taxon>
        <taxon>Pseudomonadati</taxon>
        <taxon>Bacteroidota</taxon>
        <taxon>Flavobacteriia</taxon>
        <taxon>Flavobacteriales</taxon>
        <taxon>Weeksellaceae</taxon>
        <taxon>Chryseobacterium group</taxon>
        <taxon>Chryseobacterium</taxon>
    </lineage>
</organism>
<dbReference type="STRING" id="1324352.OK18_02005"/>
<dbReference type="PATRIC" id="fig|1324352.5.peg.432"/>
<name>A0A0G3LYZ1_CHRGL</name>
<dbReference type="EMBL" id="CP009928">
    <property type="protein sequence ID" value="AKK71575.1"/>
    <property type="molecule type" value="Genomic_DNA"/>
</dbReference>
<dbReference type="OrthoDB" id="1454478at2"/>
<evidence type="ECO:0000313" key="2">
    <source>
        <dbReference type="Proteomes" id="UP000035213"/>
    </source>
</evidence>
<sequence>MADLRGVKVTEKYSGTKFEGKFHIWFTKSYDTGETFLYAIIENNHGKVDYYDLESYDIEFLLDKN</sequence>
<dbReference type="Proteomes" id="UP000035213">
    <property type="component" value="Chromosome"/>
</dbReference>
<gene>
    <name evidence="1" type="ORF">OK18_02005</name>
</gene>
<dbReference type="RefSeq" id="WP_053326910.1">
    <property type="nucleotide sequence ID" value="NZ_CP009928.1"/>
</dbReference>
<proteinExistence type="predicted"/>
<dbReference type="AlphaFoldDB" id="A0A0G3LYZ1"/>
<evidence type="ECO:0000313" key="1">
    <source>
        <dbReference type="EMBL" id="AKK71575.1"/>
    </source>
</evidence>
<dbReference type="KEGG" id="cgn:OK18_02005"/>